<comment type="caution">
    <text evidence="2">The sequence shown here is derived from an EMBL/GenBank/DDBJ whole genome shotgun (WGS) entry which is preliminary data.</text>
</comment>
<dbReference type="AlphaFoldDB" id="A0ABD3R6R0"/>
<dbReference type="EMBL" id="JALLPB020000511">
    <property type="protein sequence ID" value="KAL3808433.1"/>
    <property type="molecule type" value="Genomic_DNA"/>
</dbReference>
<accession>A0ABD3R6R0</accession>
<dbReference type="Proteomes" id="UP001530377">
    <property type="component" value="Unassembled WGS sequence"/>
</dbReference>
<evidence type="ECO:0000256" key="1">
    <source>
        <dbReference type="SAM" id="MobiDB-lite"/>
    </source>
</evidence>
<dbReference type="Pfam" id="PF07103">
    <property type="entry name" value="DUF1365"/>
    <property type="match status" value="1"/>
</dbReference>
<evidence type="ECO:0000313" key="3">
    <source>
        <dbReference type="Proteomes" id="UP001530377"/>
    </source>
</evidence>
<name>A0ABD3R6R0_9STRA</name>
<feature type="region of interest" description="Disordered" evidence="1">
    <location>
        <begin position="113"/>
        <end position="141"/>
    </location>
</feature>
<organism evidence="2 3">
    <name type="scientific">Cyclostephanos tholiformis</name>
    <dbReference type="NCBI Taxonomy" id="382380"/>
    <lineage>
        <taxon>Eukaryota</taxon>
        <taxon>Sar</taxon>
        <taxon>Stramenopiles</taxon>
        <taxon>Ochrophyta</taxon>
        <taxon>Bacillariophyta</taxon>
        <taxon>Coscinodiscophyceae</taxon>
        <taxon>Thalassiosirophycidae</taxon>
        <taxon>Stephanodiscales</taxon>
        <taxon>Stephanodiscaceae</taxon>
        <taxon>Cyclostephanos</taxon>
    </lineage>
</organism>
<dbReference type="InterPro" id="IPR010775">
    <property type="entry name" value="DUF1365"/>
</dbReference>
<feature type="compositionally biased region" description="Low complexity" evidence="1">
    <location>
        <begin position="123"/>
        <end position="132"/>
    </location>
</feature>
<proteinExistence type="predicted"/>
<dbReference type="PANTHER" id="PTHR33973">
    <property type="entry name" value="OS07G0153300 PROTEIN"/>
    <property type="match status" value="1"/>
</dbReference>
<sequence>MRRRIINLVRERTVGALDLMATDNNPSTRRRIVLVTHLLYYGYCFNPVSFYFVLAPSNGMGRDDDGDGGGGGEVEEEKERVEAVVVEVSNTPWNEMHVYVLHPESVDVAEYTSYPSRRGGAGDPSSSSSSPSNDDDDAIRGNVSRTHRYRWRKGFHVSPFMTMDHDYDWTFEFERDRIRVEARMIRRVLPSSNETYDDDDDDEASTRDGTTDMGGGEGNVEGDDDGMLYFTAGFDVRRAVRPTFTYPLQLALVILRFPVYCLIIQLWIHYEALRLLIKGVKFIPHPNGSETGASRAIAALVGPVFVAMDVVGKWWTRIRCGGEKIKSA</sequence>
<reference evidence="2 3" key="1">
    <citation type="submission" date="2024-10" db="EMBL/GenBank/DDBJ databases">
        <title>Updated reference genomes for cyclostephanoid diatoms.</title>
        <authorList>
            <person name="Roberts W.R."/>
            <person name="Alverson A.J."/>
        </authorList>
    </citation>
    <scope>NUCLEOTIDE SEQUENCE [LARGE SCALE GENOMIC DNA]</scope>
    <source>
        <strain evidence="2 3">AJA228-03</strain>
    </source>
</reference>
<dbReference type="PANTHER" id="PTHR33973:SF4">
    <property type="entry name" value="OS07G0153300 PROTEIN"/>
    <property type="match status" value="1"/>
</dbReference>
<protein>
    <submittedName>
        <fullName evidence="2">Uncharacterized protein</fullName>
    </submittedName>
</protein>
<evidence type="ECO:0000313" key="2">
    <source>
        <dbReference type="EMBL" id="KAL3808433.1"/>
    </source>
</evidence>
<feature type="region of interest" description="Disordered" evidence="1">
    <location>
        <begin position="191"/>
        <end position="222"/>
    </location>
</feature>
<gene>
    <name evidence="2" type="ORF">ACHAXA_003840</name>
</gene>
<keyword evidence="3" id="KW-1185">Reference proteome</keyword>